<dbReference type="PANTHER" id="PTHR11010">
    <property type="entry name" value="PROTEASE S28 PRO-X CARBOXYPEPTIDASE-RELATED"/>
    <property type="match status" value="1"/>
</dbReference>
<reference evidence="6" key="1">
    <citation type="submission" date="2023-10" db="EMBL/GenBank/DDBJ databases">
        <title>Genome assembly of Pristionchus species.</title>
        <authorList>
            <person name="Yoshida K."/>
            <person name="Sommer R.J."/>
        </authorList>
    </citation>
    <scope>NUCLEOTIDE SEQUENCE</scope>
    <source>
        <strain evidence="6">RS0144</strain>
    </source>
</reference>
<evidence type="ECO:0000256" key="4">
    <source>
        <dbReference type="ARBA" id="ARBA00022801"/>
    </source>
</evidence>
<protein>
    <recommendedName>
        <fullName evidence="8">Peptidase</fullName>
    </recommendedName>
</protein>
<gene>
    <name evidence="6" type="ORF">PENTCL1PPCAC_21071</name>
</gene>
<dbReference type="Gene3D" id="1.20.120.980">
    <property type="entry name" value="Serine carboxypeptidase S28, SKS domain"/>
    <property type="match status" value="1"/>
</dbReference>
<dbReference type="InterPro" id="IPR042269">
    <property type="entry name" value="Ser_carbopepase_S28_SKS"/>
</dbReference>
<evidence type="ECO:0000256" key="3">
    <source>
        <dbReference type="ARBA" id="ARBA00022729"/>
    </source>
</evidence>
<organism evidence="6 7">
    <name type="scientific">Pristionchus entomophagus</name>
    <dbReference type="NCBI Taxonomy" id="358040"/>
    <lineage>
        <taxon>Eukaryota</taxon>
        <taxon>Metazoa</taxon>
        <taxon>Ecdysozoa</taxon>
        <taxon>Nematoda</taxon>
        <taxon>Chromadorea</taxon>
        <taxon>Rhabditida</taxon>
        <taxon>Rhabditina</taxon>
        <taxon>Diplogasteromorpha</taxon>
        <taxon>Diplogasteroidea</taxon>
        <taxon>Neodiplogasteridae</taxon>
        <taxon>Pristionchus</taxon>
    </lineage>
</organism>
<evidence type="ECO:0000256" key="2">
    <source>
        <dbReference type="ARBA" id="ARBA00022670"/>
    </source>
</evidence>
<comment type="similarity">
    <text evidence="1">Belongs to the peptidase S28 family.</text>
</comment>
<feature type="non-terminal residue" evidence="6">
    <location>
        <position position="199"/>
    </location>
</feature>
<dbReference type="Gene3D" id="3.40.50.1820">
    <property type="entry name" value="alpha/beta hydrolase"/>
    <property type="match status" value="1"/>
</dbReference>
<keyword evidence="3" id="KW-0732">Signal</keyword>
<accession>A0AAV5TWQ8</accession>
<sequence length="199" mass="22549">TNKKRFIQRFYANDMYAKTDAMGNKLKTVPNFLKIGGLGPESISWVTNEGYAWMTYAKEVGAKVYVLEHRYYGASKLNTTDLQFLTSKQMQYDVARFISIVKDNRNELGPWITFGGDYAGAMAAWSRELFPDLILGAVGSSGFVLAKIDMFEYLEVAETVIREKSEKCVDRIQDAFDQLVEMIGDASGRAKISNKFKWV</sequence>
<keyword evidence="7" id="KW-1185">Reference proteome</keyword>
<dbReference type="GO" id="GO:0006508">
    <property type="term" value="P:proteolysis"/>
    <property type="evidence" value="ECO:0007669"/>
    <property type="project" value="UniProtKB-KW"/>
</dbReference>
<dbReference type="InterPro" id="IPR029058">
    <property type="entry name" value="AB_hydrolase_fold"/>
</dbReference>
<comment type="caution">
    <text evidence="6">The sequence shown here is derived from an EMBL/GenBank/DDBJ whole genome shotgun (WGS) entry which is preliminary data.</text>
</comment>
<dbReference type="SUPFAM" id="SSF53474">
    <property type="entry name" value="alpha/beta-Hydrolases"/>
    <property type="match status" value="1"/>
</dbReference>
<evidence type="ECO:0000256" key="5">
    <source>
        <dbReference type="ARBA" id="ARBA00023180"/>
    </source>
</evidence>
<keyword evidence="5" id="KW-0325">Glycoprotein</keyword>
<dbReference type="PANTHER" id="PTHR11010:SF117">
    <property type="entry name" value="SERINE PROTEASE 16"/>
    <property type="match status" value="1"/>
</dbReference>
<dbReference type="EMBL" id="BTSX01000005">
    <property type="protein sequence ID" value="GMS98896.1"/>
    <property type="molecule type" value="Genomic_DNA"/>
</dbReference>
<feature type="non-terminal residue" evidence="6">
    <location>
        <position position="1"/>
    </location>
</feature>
<dbReference type="Pfam" id="PF05577">
    <property type="entry name" value="Peptidase_S28"/>
    <property type="match status" value="1"/>
</dbReference>
<proteinExistence type="inferred from homology"/>
<dbReference type="InterPro" id="IPR008758">
    <property type="entry name" value="Peptidase_S28"/>
</dbReference>
<evidence type="ECO:0000313" key="6">
    <source>
        <dbReference type="EMBL" id="GMS98896.1"/>
    </source>
</evidence>
<dbReference type="AlphaFoldDB" id="A0AAV5TWQ8"/>
<name>A0AAV5TWQ8_9BILA</name>
<dbReference type="GO" id="GO:0008239">
    <property type="term" value="F:dipeptidyl-peptidase activity"/>
    <property type="evidence" value="ECO:0007669"/>
    <property type="project" value="TreeGrafter"/>
</dbReference>
<dbReference type="GO" id="GO:0070008">
    <property type="term" value="F:serine-type exopeptidase activity"/>
    <property type="evidence" value="ECO:0007669"/>
    <property type="project" value="InterPro"/>
</dbReference>
<dbReference type="Proteomes" id="UP001432027">
    <property type="component" value="Unassembled WGS sequence"/>
</dbReference>
<keyword evidence="4" id="KW-0378">Hydrolase</keyword>
<evidence type="ECO:0008006" key="8">
    <source>
        <dbReference type="Google" id="ProtNLM"/>
    </source>
</evidence>
<keyword evidence="2" id="KW-0645">Protease</keyword>
<evidence type="ECO:0000256" key="1">
    <source>
        <dbReference type="ARBA" id="ARBA00011079"/>
    </source>
</evidence>
<evidence type="ECO:0000313" key="7">
    <source>
        <dbReference type="Proteomes" id="UP001432027"/>
    </source>
</evidence>